<dbReference type="GO" id="GO:0016787">
    <property type="term" value="F:hydrolase activity"/>
    <property type="evidence" value="ECO:0007669"/>
    <property type="project" value="UniProtKB-KW"/>
</dbReference>
<evidence type="ECO:0000256" key="1">
    <source>
        <dbReference type="ARBA" id="ARBA00004651"/>
    </source>
</evidence>
<keyword evidence="5 7" id="KW-1133">Transmembrane helix</keyword>
<accession>A0A1M4W6S5</accession>
<dbReference type="PANTHER" id="PTHR14969">
    <property type="entry name" value="SPHINGOSINE-1-PHOSPHATE PHOSPHOHYDROLASE"/>
    <property type="match status" value="1"/>
</dbReference>
<dbReference type="GO" id="GO:0005886">
    <property type="term" value="C:plasma membrane"/>
    <property type="evidence" value="ECO:0007669"/>
    <property type="project" value="UniProtKB-SubCell"/>
</dbReference>
<dbReference type="SMART" id="SM00014">
    <property type="entry name" value="acidPPc"/>
    <property type="match status" value="1"/>
</dbReference>
<gene>
    <name evidence="9" type="ORF">SAMN02745225_01563</name>
</gene>
<dbReference type="Pfam" id="PF01569">
    <property type="entry name" value="PAP2"/>
    <property type="match status" value="1"/>
</dbReference>
<sequence length="192" mass="21232">MRVFDRDATASRNKIIEIVSRLDSAVDSAFEPLRHKEGANKLFYSASALADHSIIWFIVALSLYFLRPRYKKEALQAAAILFAESGFVNVIVKTIFRRQRPIHVGDRPLPLRQPLTSSFPSGHATAATCAAVLFGDVKYLKWPIRIFAATVVMSRVHVKIHHASDVIAGVGVGWVFANVAKRTVTKVFGGSN</sequence>
<dbReference type="InterPro" id="IPR036938">
    <property type="entry name" value="PAP2/HPO_sf"/>
</dbReference>
<evidence type="ECO:0000256" key="3">
    <source>
        <dbReference type="ARBA" id="ARBA00022692"/>
    </source>
</evidence>
<dbReference type="Gene3D" id="1.20.144.10">
    <property type="entry name" value="Phosphatidic acid phosphatase type 2/haloperoxidase"/>
    <property type="match status" value="1"/>
</dbReference>
<evidence type="ECO:0000256" key="7">
    <source>
        <dbReference type="SAM" id="Phobius"/>
    </source>
</evidence>
<feature type="transmembrane region" description="Helical" evidence="7">
    <location>
        <begin position="42"/>
        <end position="65"/>
    </location>
</feature>
<evidence type="ECO:0000259" key="8">
    <source>
        <dbReference type="SMART" id="SM00014"/>
    </source>
</evidence>
<dbReference type="Proteomes" id="UP000184295">
    <property type="component" value="Unassembled WGS sequence"/>
</dbReference>
<reference evidence="10" key="1">
    <citation type="submission" date="2016-11" db="EMBL/GenBank/DDBJ databases">
        <authorList>
            <person name="Varghese N."/>
            <person name="Submissions S."/>
        </authorList>
    </citation>
    <scope>NUCLEOTIDE SEQUENCE [LARGE SCALE GENOMIC DNA]</scope>
    <source>
        <strain evidence="10">DSM 19514</strain>
    </source>
</reference>
<keyword evidence="2" id="KW-1003">Cell membrane</keyword>
<feature type="domain" description="Phosphatidic acid phosphatase type 2/haloperoxidase" evidence="8">
    <location>
        <begin position="75"/>
        <end position="181"/>
    </location>
</feature>
<evidence type="ECO:0000313" key="9">
    <source>
        <dbReference type="EMBL" id="SHE76662.1"/>
    </source>
</evidence>
<evidence type="ECO:0000256" key="6">
    <source>
        <dbReference type="ARBA" id="ARBA00023136"/>
    </source>
</evidence>
<dbReference type="PANTHER" id="PTHR14969:SF62">
    <property type="entry name" value="DECAPRENYLPHOSPHORYL-5-PHOSPHORIBOSE PHOSPHATASE RV3807C-RELATED"/>
    <property type="match status" value="1"/>
</dbReference>
<dbReference type="CDD" id="cd01610">
    <property type="entry name" value="PAP2_like"/>
    <property type="match status" value="1"/>
</dbReference>
<evidence type="ECO:0000313" key="10">
    <source>
        <dbReference type="Proteomes" id="UP000184295"/>
    </source>
</evidence>
<feature type="transmembrane region" description="Helical" evidence="7">
    <location>
        <begin position="77"/>
        <end position="96"/>
    </location>
</feature>
<evidence type="ECO:0000256" key="4">
    <source>
        <dbReference type="ARBA" id="ARBA00022801"/>
    </source>
</evidence>
<keyword evidence="3 7" id="KW-0812">Transmembrane</keyword>
<proteinExistence type="predicted"/>
<comment type="subcellular location">
    <subcellularLocation>
        <location evidence="1">Cell membrane</location>
        <topology evidence="1">Multi-pass membrane protein</topology>
    </subcellularLocation>
</comment>
<evidence type="ECO:0000256" key="5">
    <source>
        <dbReference type="ARBA" id="ARBA00022989"/>
    </source>
</evidence>
<name>A0A1M4W6S5_9ACTN</name>
<keyword evidence="6 7" id="KW-0472">Membrane</keyword>
<keyword evidence="10" id="KW-1185">Reference proteome</keyword>
<protein>
    <submittedName>
        <fullName evidence="9">Undecaprenyl-diphosphatase</fullName>
    </submittedName>
</protein>
<dbReference type="EMBL" id="FQUL01000022">
    <property type="protein sequence ID" value="SHE76662.1"/>
    <property type="molecule type" value="Genomic_DNA"/>
</dbReference>
<organism evidence="9 10">
    <name type="scientific">Ferrithrix thermotolerans DSM 19514</name>
    <dbReference type="NCBI Taxonomy" id="1121881"/>
    <lineage>
        <taxon>Bacteria</taxon>
        <taxon>Bacillati</taxon>
        <taxon>Actinomycetota</taxon>
        <taxon>Acidimicrobiia</taxon>
        <taxon>Acidimicrobiales</taxon>
        <taxon>Acidimicrobiaceae</taxon>
        <taxon>Ferrithrix</taxon>
    </lineage>
</organism>
<keyword evidence="4" id="KW-0378">Hydrolase</keyword>
<evidence type="ECO:0000256" key="2">
    <source>
        <dbReference type="ARBA" id="ARBA00022475"/>
    </source>
</evidence>
<dbReference type="InterPro" id="IPR000326">
    <property type="entry name" value="PAP2/HPO"/>
</dbReference>
<dbReference type="SUPFAM" id="SSF48317">
    <property type="entry name" value="Acid phosphatase/Vanadium-dependent haloperoxidase"/>
    <property type="match status" value="1"/>
</dbReference>
<dbReference type="STRING" id="1121881.SAMN02745225_01563"/>
<dbReference type="AlphaFoldDB" id="A0A1M4W6S5"/>